<dbReference type="RefSeq" id="WP_122563487.1">
    <property type="nucleotide sequence ID" value="NZ_JAEIJH010000074.1"/>
</dbReference>
<gene>
    <name evidence="1" type="ORF">V2I87_06770</name>
</gene>
<keyword evidence="1" id="KW-0449">Lipoprotein</keyword>
<keyword evidence="2" id="KW-1185">Reference proteome</keyword>
<reference evidence="1 2" key="1">
    <citation type="submission" date="2024-01" db="EMBL/GenBank/DDBJ databases">
        <title>Characterization of Pseudomonas viridiflava in Georgia, USA.</title>
        <authorList>
            <person name="Zhao M."/>
            <person name="Dutta B."/>
        </authorList>
    </citation>
    <scope>NUCLEOTIDE SEQUENCE [LARGE SCALE GENOMIC DNA]</scope>
    <source>
        <strain evidence="1 2">21GA0539</strain>
    </source>
</reference>
<dbReference type="EMBL" id="JAZEIP010000007">
    <property type="protein sequence ID" value="MEE4039799.1"/>
    <property type="molecule type" value="Genomic_DNA"/>
</dbReference>
<dbReference type="InterPro" id="IPR010780">
    <property type="entry name" value="DUF1375"/>
</dbReference>
<dbReference type="Pfam" id="PF07119">
    <property type="entry name" value="DUF1375"/>
    <property type="match status" value="1"/>
</dbReference>
<name>A0ABU7N4D1_PSEVI</name>
<accession>A0ABU7N4D1</accession>
<evidence type="ECO:0000313" key="2">
    <source>
        <dbReference type="Proteomes" id="UP001343600"/>
    </source>
</evidence>
<proteinExistence type="predicted"/>
<dbReference type="PROSITE" id="PS51257">
    <property type="entry name" value="PROKAR_LIPOPROTEIN"/>
    <property type="match status" value="1"/>
</dbReference>
<dbReference type="Proteomes" id="UP001343600">
    <property type="component" value="Unassembled WGS sequence"/>
</dbReference>
<comment type="caution">
    <text evidence="1">The sequence shown here is derived from an EMBL/GenBank/DDBJ whole genome shotgun (WGS) entry which is preliminary data.</text>
</comment>
<protein>
    <submittedName>
        <fullName evidence="1">YceK/YidQ family lipoprotein</fullName>
    </submittedName>
</protein>
<organism evidence="1 2">
    <name type="scientific">Pseudomonas viridiflava</name>
    <name type="common">Phytomonas viridiflava</name>
    <dbReference type="NCBI Taxonomy" id="33069"/>
    <lineage>
        <taxon>Bacteria</taxon>
        <taxon>Pseudomonadati</taxon>
        <taxon>Pseudomonadota</taxon>
        <taxon>Gammaproteobacteria</taxon>
        <taxon>Pseudomonadales</taxon>
        <taxon>Pseudomonadaceae</taxon>
        <taxon>Pseudomonas</taxon>
    </lineage>
</organism>
<sequence length="111" mass="11842">MKTLCAIIFSAGLAGCGTINTTFSSDSVAANKLGRWKSNCSYIPRVYSGVSLDFCALNGEPRAFRGQELRPSVSLILADMVLSGVADTLVLPYTIYLQSERGSVVASRLSD</sequence>
<evidence type="ECO:0000313" key="1">
    <source>
        <dbReference type="EMBL" id="MEE4039799.1"/>
    </source>
</evidence>